<gene>
    <name evidence="2" type="ORF">QMY55_10275</name>
</gene>
<dbReference type="EMBL" id="CP125947">
    <property type="protein sequence ID" value="WHS67462.1"/>
    <property type="molecule type" value="Genomic_DNA"/>
</dbReference>
<protein>
    <recommendedName>
        <fullName evidence="4">Integral membrane protein</fullName>
    </recommendedName>
</protein>
<keyword evidence="1" id="KW-1133">Transmembrane helix</keyword>
<keyword evidence="1" id="KW-0812">Transmembrane</keyword>
<evidence type="ECO:0000313" key="2">
    <source>
        <dbReference type="EMBL" id="WHS67462.1"/>
    </source>
</evidence>
<evidence type="ECO:0008006" key="4">
    <source>
        <dbReference type="Google" id="ProtNLM"/>
    </source>
</evidence>
<feature type="transmembrane region" description="Helical" evidence="1">
    <location>
        <begin position="74"/>
        <end position="99"/>
    </location>
</feature>
<evidence type="ECO:0000256" key="1">
    <source>
        <dbReference type="SAM" id="Phobius"/>
    </source>
</evidence>
<dbReference type="RefSeq" id="WP_283488491.1">
    <property type="nucleotide sequence ID" value="NZ_CP125947.1"/>
</dbReference>
<name>A0ABY8SWR3_9BURK</name>
<organism evidence="2 3">
    <name type="scientific">Comamonas resistens</name>
    <dbReference type="NCBI Taxonomy" id="3046670"/>
    <lineage>
        <taxon>Bacteria</taxon>
        <taxon>Pseudomonadati</taxon>
        <taxon>Pseudomonadota</taxon>
        <taxon>Betaproteobacteria</taxon>
        <taxon>Burkholderiales</taxon>
        <taxon>Comamonadaceae</taxon>
        <taxon>Comamonas</taxon>
    </lineage>
</organism>
<accession>A0ABY8SWR3</accession>
<feature type="transmembrane region" description="Helical" evidence="1">
    <location>
        <begin position="181"/>
        <end position="201"/>
    </location>
</feature>
<keyword evidence="3" id="KW-1185">Reference proteome</keyword>
<evidence type="ECO:0000313" key="3">
    <source>
        <dbReference type="Proteomes" id="UP001240697"/>
    </source>
</evidence>
<feature type="transmembrane region" description="Helical" evidence="1">
    <location>
        <begin position="138"/>
        <end position="161"/>
    </location>
</feature>
<reference evidence="2 3" key="1">
    <citation type="submission" date="2023-05" db="EMBL/GenBank/DDBJ databases">
        <authorList>
            <person name="Yin Y."/>
            <person name="Lu Z."/>
        </authorList>
    </citation>
    <scope>NUCLEOTIDE SEQUENCE [LARGE SCALE GENOMIC DNA]</scope>
    <source>
        <strain evidence="2 3">ZM22</strain>
    </source>
</reference>
<proteinExistence type="predicted"/>
<dbReference type="Proteomes" id="UP001240697">
    <property type="component" value="Chromosome"/>
</dbReference>
<feature type="transmembrane region" description="Helical" evidence="1">
    <location>
        <begin position="41"/>
        <end position="62"/>
    </location>
</feature>
<feature type="transmembrane region" description="Helical" evidence="1">
    <location>
        <begin position="105"/>
        <end position="126"/>
    </location>
</feature>
<keyword evidence="1" id="KW-0472">Membrane</keyword>
<sequence length="227" mass="24884">MFLEASIAALALLLALLMRPWRMLASRPGPGGSQDLIASALITPLLAVLVLLPWAWALPTLYRLPLQLHWSAAPLVVILLGWPLAVPCLLAVGAIAFAVSPELSASEALGVTVWQGLVPATLAMLWGTIVRRWCWHHIFVFILLRGFLGTVLCLFIASLLGQWAGHVLPNVHDDLSRMARWLMAWSDGVTTGMLTAVFVVFRPQWVATWSDAIYLQPPMPGDRSDKP</sequence>